<dbReference type="Pfam" id="PF00828">
    <property type="entry name" value="Ribosomal_L27A"/>
    <property type="match status" value="1"/>
</dbReference>
<dbReference type="InParanoid" id="A0A5F7ZBU0"/>
<accession>A0A5F7ZBU0</accession>
<feature type="domain" description="Large ribosomal subunit protein uL15/eL18" evidence="7">
    <location>
        <begin position="36"/>
        <end position="101"/>
    </location>
</feature>
<evidence type="ECO:0000256" key="1">
    <source>
        <dbReference type="ARBA" id="ARBA00007320"/>
    </source>
</evidence>
<sequence>MHHHRIDFSKCHPGYFRKVGMRHYHLKRILSFCPAVNLDKLWALVRKQTQVNAAKSKPGTAPITDVVPSGYYRVLGREKFPNQPVIVKAKFFSRRALEKIQWGELCPGGLKPHRRRFIKC</sequence>
<keyword evidence="3" id="KW-0687">Ribonucleoprotein</keyword>
<name>A0A5F7ZBU0_MACMU</name>
<dbReference type="STRING" id="9544.ENSMMUP00000062102"/>
<comment type="similarity">
    <text evidence="1">Belongs to the universal ribosomal protein uL15 family.</text>
</comment>
<reference evidence="9" key="1">
    <citation type="journal article" date="2007" name="Science">
        <title>Evolutionary and biomedical insights from the rhesus macaque genome.</title>
        <authorList>
            <person name="Gibbs R.A."/>
            <person name="Rogers J."/>
            <person name="Katze M.G."/>
            <person name="Bumgarner R."/>
            <person name="Weinstock G.M."/>
            <person name="Mardis E.R."/>
            <person name="Remington K.A."/>
            <person name="Strausberg R.L."/>
            <person name="Venter J.C."/>
            <person name="Wilson R.K."/>
            <person name="Batzer M.A."/>
            <person name="Bustamante C.D."/>
            <person name="Eichler E.E."/>
            <person name="Hahn M.W."/>
            <person name="Hardison R.C."/>
            <person name="Makova K.D."/>
            <person name="Miller W."/>
            <person name="Milosavljevic A."/>
            <person name="Palermo R.E."/>
            <person name="Siepel A."/>
            <person name="Sikela J.M."/>
            <person name="Attaway T."/>
            <person name="Bell S."/>
            <person name="Bernard K.E."/>
            <person name="Buhay C.J."/>
            <person name="Chandrabose M.N."/>
            <person name="Dao M."/>
            <person name="Davis C."/>
            <person name="Delehaunty K.D."/>
            <person name="Ding Y."/>
            <person name="Dinh H.H."/>
            <person name="Dugan-Rocha S."/>
            <person name="Fulton L.A."/>
            <person name="Gabisi R.A."/>
            <person name="Garner T.T."/>
            <person name="Godfrey J."/>
            <person name="Hawes A.C."/>
            <person name="Hernandez J."/>
            <person name="Hines S."/>
            <person name="Holder M."/>
            <person name="Hume J."/>
            <person name="Jhangiani S.N."/>
            <person name="Joshi V."/>
            <person name="Khan Z.M."/>
            <person name="Kirkness E.F."/>
            <person name="Cree A."/>
            <person name="Fowler R.G."/>
            <person name="Lee S."/>
            <person name="Lewis L.R."/>
            <person name="Li Z."/>
            <person name="Liu Y.-S."/>
            <person name="Moore S.M."/>
            <person name="Muzny D."/>
            <person name="Nazareth L.V."/>
            <person name="Ngo D.N."/>
            <person name="Okwuonu G.O."/>
            <person name="Pai G."/>
            <person name="Parker D."/>
            <person name="Paul H.A."/>
            <person name="Pfannkoch C."/>
            <person name="Pohl C.S."/>
            <person name="Rogers Y.-H.C."/>
            <person name="Ruiz S.J."/>
            <person name="Sabo A."/>
            <person name="Santibanez J."/>
            <person name="Schneider B.W."/>
            <person name="Smith S.M."/>
            <person name="Sodergren E."/>
            <person name="Svatek A.F."/>
            <person name="Utterback T.R."/>
            <person name="Vattathil S."/>
            <person name="Warren W."/>
            <person name="White C.S."/>
            <person name="Chinwalla A.T."/>
            <person name="Feng Y."/>
            <person name="Halpern A.L."/>
            <person name="Hillier L.W."/>
            <person name="Huang X."/>
            <person name="Minx P."/>
            <person name="Nelson J.O."/>
            <person name="Pepin K.H."/>
            <person name="Qin X."/>
            <person name="Sutton G.G."/>
            <person name="Venter E."/>
            <person name="Walenz B.P."/>
            <person name="Wallis J.W."/>
            <person name="Worley K.C."/>
            <person name="Yang S.-P."/>
            <person name="Jones S.M."/>
            <person name="Marra M.A."/>
            <person name="Rocchi M."/>
            <person name="Schein J.E."/>
            <person name="Baertsch R."/>
            <person name="Clarke L."/>
            <person name="Csuros M."/>
            <person name="Glasscock J."/>
            <person name="Harris R.A."/>
            <person name="Havlak P."/>
            <person name="Jackson A.R."/>
            <person name="Jiang H."/>
            <person name="Liu Y."/>
            <person name="Messina D.N."/>
            <person name="Shen Y."/>
            <person name="Song H.X.-Z."/>
            <person name="Wylie T."/>
            <person name="Zhang L."/>
            <person name="Birney E."/>
            <person name="Han K."/>
            <person name="Konkel M.K."/>
            <person name="Lee J."/>
            <person name="Smit A.F.A."/>
            <person name="Ullmer B."/>
            <person name="Wang H."/>
            <person name="Xing J."/>
            <person name="Burhans R."/>
            <person name="Cheng Z."/>
            <person name="Karro J.E."/>
            <person name="Ma J."/>
            <person name="Raney B."/>
            <person name="She X."/>
            <person name="Cox M.J."/>
            <person name="Demuth J.P."/>
            <person name="Dumas L.J."/>
            <person name="Han S.-G."/>
            <person name="Hopkins J."/>
            <person name="Karimpour-Fard A."/>
            <person name="Kim Y.H."/>
            <person name="Pollack J.R."/>
            <person name="Vinar T."/>
            <person name="Addo-Quaye C."/>
            <person name="Degenhardt J."/>
            <person name="Denby A."/>
            <person name="Hubisz M.J."/>
            <person name="Indap A."/>
            <person name="Kosiol C."/>
            <person name="Lahn B.T."/>
            <person name="Lawson H.A."/>
            <person name="Marklein A."/>
            <person name="Nielsen R."/>
            <person name="Vallender E.J."/>
            <person name="Clark A.G."/>
            <person name="Ferguson B."/>
            <person name="Hernandez R.D."/>
            <person name="Hirani K."/>
            <person name="Kehrer-Sawatzki H."/>
            <person name="Kolb J."/>
            <person name="Patil S."/>
            <person name="Pu L.-L."/>
            <person name="Ren Y."/>
            <person name="Smith D.G."/>
            <person name="Wheeler D.A."/>
            <person name="Schenck I."/>
            <person name="Ball E.V."/>
            <person name="Chen R."/>
            <person name="Cooper D.N."/>
            <person name="Giardine B."/>
            <person name="Hsu F."/>
            <person name="Kent W.J."/>
            <person name="Lesk A."/>
            <person name="Nelson D.L."/>
            <person name="O'brien W.E."/>
            <person name="Pruefer K."/>
            <person name="Stenson P.D."/>
            <person name="Wallace J.C."/>
            <person name="Ke H."/>
            <person name="Liu X.-M."/>
            <person name="Wang P."/>
            <person name="Xiang A.P."/>
            <person name="Yang F."/>
            <person name="Barber G.P."/>
            <person name="Haussler D."/>
            <person name="Karolchik D."/>
            <person name="Kern A.D."/>
            <person name="Kuhn R.M."/>
            <person name="Smith K.E."/>
            <person name="Zwieg A.S."/>
        </authorList>
    </citation>
    <scope>NUCLEOTIDE SEQUENCE [LARGE SCALE GENOMIC DNA]</scope>
    <source>
        <strain evidence="9">17573</strain>
    </source>
</reference>
<evidence type="ECO:0000259" key="7">
    <source>
        <dbReference type="Pfam" id="PF00828"/>
    </source>
</evidence>
<proteinExistence type="inferred from homology"/>
<organism evidence="8 9">
    <name type="scientific">Macaca mulatta</name>
    <name type="common">Rhesus macaque</name>
    <dbReference type="NCBI Taxonomy" id="9544"/>
    <lineage>
        <taxon>Eukaryota</taxon>
        <taxon>Metazoa</taxon>
        <taxon>Chordata</taxon>
        <taxon>Craniata</taxon>
        <taxon>Vertebrata</taxon>
        <taxon>Euteleostomi</taxon>
        <taxon>Mammalia</taxon>
        <taxon>Eutheria</taxon>
        <taxon>Euarchontoglires</taxon>
        <taxon>Primates</taxon>
        <taxon>Haplorrhini</taxon>
        <taxon>Catarrhini</taxon>
        <taxon>Cercopithecidae</taxon>
        <taxon>Cercopithecinae</taxon>
        <taxon>Macaca</taxon>
    </lineage>
</organism>
<dbReference type="VEuPathDB" id="HostDB:ENSMMUG00000052181"/>
<dbReference type="Bgee" id="ENSMMUG00000052181">
    <property type="expression patterns" value="Expressed in spleen and 14 other cell types or tissues"/>
</dbReference>
<evidence type="ECO:0000256" key="5">
    <source>
        <dbReference type="ARBA" id="ARBA00035200"/>
    </source>
</evidence>
<evidence type="ECO:0000256" key="2">
    <source>
        <dbReference type="ARBA" id="ARBA00022980"/>
    </source>
</evidence>
<keyword evidence="4" id="KW-0379">Hydroxylation</keyword>
<dbReference type="PANTHER" id="PTHR11721">
    <property type="entry name" value="60S RIBOSOMAL PROTEIN L27A"/>
    <property type="match status" value="1"/>
</dbReference>
<dbReference type="OMA" id="GHINKRW"/>
<dbReference type="Ensembl" id="ENSMMUT00000102093.1">
    <property type="protein sequence ID" value="ENSMMUP00000062102.1"/>
    <property type="gene ID" value="ENSMMUG00000052181.1"/>
</dbReference>
<evidence type="ECO:0000256" key="6">
    <source>
        <dbReference type="ARBA" id="ARBA00035527"/>
    </source>
</evidence>
<dbReference type="GeneTree" id="ENSGT00390000005534"/>
<evidence type="ECO:0000256" key="3">
    <source>
        <dbReference type="ARBA" id="ARBA00023274"/>
    </source>
</evidence>
<dbReference type="Gene3D" id="3.100.10.10">
    <property type="match status" value="1"/>
</dbReference>
<reference evidence="8" key="4">
    <citation type="submission" date="2025-09" db="UniProtKB">
        <authorList>
            <consortium name="Ensembl"/>
        </authorList>
    </citation>
    <scope>IDENTIFICATION</scope>
    <source>
        <strain evidence="8">17573</strain>
    </source>
</reference>
<protein>
    <recommendedName>
        <fullName evidence="5">Large ribosomal subunit protein uL15</fullName>
    </recommendedName>
    <alternativeName>
        <fullName evidence="6">60S ribosomal protein L27a</fullName>
    </alternativeName>
</protein>
<evidence type="ECO:0000313" key="8">
    <source>
        <dbReference type="Ensembl" id="ENSMMUP00000062102.1"/>
    </source>
</evidence>
<dbReference type="InterPro" id="IPR036227">
    <property type="entry name" value="Ribosomal_uL15/eL18_sf"/>
</dbReference>
<dbReference type="AlphaFoldDB" id="A0A5F7ZBU0"/>
<dbReference type="GO" id="GO:0022625">
    <property type="term" value="C:cytosolic large ribosomal subunit"/>
    <property type="evidence" value="ECO:0000318"/>
    <property type="project" value="GO_Central"/>
</dbReference>
<dbReference type="Proteomes" id="UP000006718">
    <property type="component" value="Chromosome 1"/>
</dbReference>
<evidence type="ECO:0000313" key="9">
    <source>
        <dbReference type="Proteomes" id="UP000006718"/>
    </source>
</evidence>
<dbReference type="PANTHER" id="PTHR11721:SF3">
    <property type="entry name" value="LARGE RIBOSOMAL SUBUNIT PROTEIN UL15"/>
    <property type="match status" value="1"/>
</dbReference>
<reference evidence="8" key="3">
    <citation type="submission" date="2025-08" db="UniProtKB">
        <authorList>
            <consortium name="Ensembl"/>
        </authorList>
    </citation>
    <scope>IDENTIFICATION</scope>
    <source>
        <strain evidence="8">17573</strain>
    </source>
</reference>
<dbReference type="GO" id="GO:0003735">
    <property type="term" value="F:structural constituent of ribosome"/>
    <property type="evidence" value="ECO:0000318"/>
    <property type="project" value="GO_Central"/>
</dbReference>
<dbReference type="SUPFAM" id="SSF52080">
    <property type="entry name" value="Ribosomal proteins L15p and L18e"/>
    <property type="match status" value="1"/>
</dbReference>
<dbReference type="InterPro" id="IPR021131">
    <property type="entry name" value="Ribosomal_uL15/eL18"/>
</dbReference>
<reference evidence="8" key="2">
    <citation type="submission" date="2019-01" db="EMBL/GenBank/DDBJ databases">
        <authorList>
            <person name="Graves T."/>
            <person name="Eichler E.E."/>
            <person name="Wilson R.K."/>
        </authorList>
    </citation>
    <scope>NUCLEOTIDE SEQUENCE [LARGE SCALE GENOMIC DNA]</scope>
    <source>
        <strain evidence="8">17573</strain>
    </source>
</reference>
<dbReference type="FunFam" id="3.100.10.10:FF:000024">
    <property type="entry name" value="RPL27A isoform 10"/>
    <property type="match status" value="1"/>
</dbReference>
<keyword evidence="9" id="KW-1185">Reference proteome</keyword>
<evidence type="ECO:0000256" key="4">
    <source>
        <dbReference type="ARBA" id="ARBA00023278"/>
    </source>
</evidence>
<keyword evidence="2" id="KW-0689">Ribosomal protein</keyword>